<keyword evidence="5 7" id="KW-0658">Purine biosynthesis</keyword>
<dbReference type="PROSITE" id="PS51278">
    <property type="entry name" value="GATASE_TYPE_2"/>
    <property type="match status" value="1"/>
</dbReference>
<keyword evidence="7" id="KW-0004">4Fe-4S</keyword>
<dbReference type="Gene3D" id="3.40.50.2020">
    <property type="match status" value="1"/>
</dbReference>
<dbReference type="SUPFAM" id="SSF53271">
    <property type="entry name" value="PRTase-like"/>
    <property type="match status" value="1"/>
</dbReference>
<dbReference type="GO" id="GO:0000287">
    <property type="term" value="F:magnesium ion binding"/>
    <property type="evidence" value="ECO:0007669"/>
    <property type="project" value="UniProtKB-UniRule"/>
</dbReference>
<feature type="binding site" evidence="7 11">
    <location>
        <position position="445"/>
    </location>
    <ligand>
        <name>[4Fe-4S] cluster</name>
        <dbReference type="ChEBI" id="CHEBI:49883"/>
    </ligand>
</feature>
<dbReference type="InterPro" id="IPR017932">
    <property type="entry name" value="GATase_2_dom"/>
</dbReference>
<evidence type="ECO:0000256" key="7">
    <source>
        <dbReference type="HAMAP-Rule" id="MF_01931"/>
    </source>
</evidence>
<dbReference type="EMBL" id="QRTC01000016">
    <property type="protein sequence ID" value="RGQ41810.1"/>
    <property type="molecule type" value="Genomic_DNA"/>
</dbReference>
<dbReference type="HAMAP" id="MF_01931">
    <property type="entry name" value="PurF"/>
    <property type="match status" value="1"/>
</dbReference>
<dbReference type="GO" id="GO:0009113">
    <property type="term" value="P:purine nucleobase biosynthetic process"/>
    <property type="evidence" value="ECO:0007669"/>
    <property type="project" value="UniProtKB-UniRule"/>
</dbReference>
<comment type="catalytic activity">
    <reaction evidence="7 8">
        <text>5-phospho-beta-D-ribosylamine + L-glutamate + diphosphate = 5-phospho-alpha-D-ribose 1-diphosphate + L-glutamine + H2O</text>
        <dbReference type="Rhea" id="RHEA:14905"/>
        <dbReference type="ChEBI" id="CHEBI:15377"/>
        <dbReference type="ChEBI" id="CHEBI:29985"/>
        <dbReference type="ChEBI" id="CHEBI:33019"/>
        <dbReference type="ChEBI" id="CHEBI:58017"/>
        <dbReference type="ChEBI" id="CHEBI:58359"/>
        <dbReference type="ChEBI" id="CHEBI:58681"/>
        <dbReference type="EC" id="2.4.2.14"/>
    </reaction>
</comment>
<feature type="active site" description="Nucleophile" evidence="7 9">
    <location>
        <position position="9"/>
    </location>
</feature>
<evidence type="ECO:0000256" key="9">
    <source>
        <dbReference type="PIRSR" id="PIRSR000485-1"/>
    </source>
</evidence>
<dbReference type="SUPFAM" id="SSF56235">
    <property type="entry name" value="N-terminal nucleophile aminohydrolases (Ntn hydrolases)"/>
    <property type="match status" value="1"/>
</dbReference>
<feature type="binding site" evidence="7 10">
    <location>
        <position position="295"/>
    </location>
    <ligand>
        <name>Mg(2+)</name>
        <dbReference type="ChEBI" id="CHEBI:18420"/>
    </ligand>
</feature>
<dbReference type="GO" id="GO:0006189">
    <property type="term" value="P:'de novo' IMP biosynthetic process"/>
    <property type="evidence" value="ECO:0007669"/>
    <property type="project" value="UniProtKB-UniRule"/>
</dbReference>
<comment type="function">
    <text evidence="7">Catalyzes the formation of phosphoribosylamine from phosphoribosylpyrophosphate (PRPP) and glutamine.</text>
</comment>
<evidence type="ECO:0000256" key="1">
    <source>
        <dbReference type="ARBA" id="ARBA00005209"/>
    </source>
</evidence>
<keyword evidence="7 10" id="KW-0460">Magnesium</keyword>
<protein>
    <recommendedName>
        <fullName evidence="7">Amidophosphoribosyltransferase</fullName>
        <shortName evidence="7">ATase</shortName>
        <ecNumber evidence="7">2.4.2.14</ecNumber>
    </recommendedName>
    <alternativeName>
        <fullName evidence="7">Glutamine phosphoribosylpyrophosphate amidotransferase</fullName>
        <shortName evidence="7">GPATase</shortName>
    </alternativeName>
</protein>
<dbReference type="InterPro" id="IPR035584">
    <property type="entry name" value="PurF_N"/>
</dbReference>
<dbReference type="CDD" id="cd00715">
    <property type="entry name" value="GPATase_N"/>
    <property type="match status" value="1"/>
</dbReference>
<evidence type="ECO:0000256" key="3">
    <source>
        <dbReference type="ARBA" id="ARBA00022676"/>
    </source>
</evidence>
<comment type="similarity">
    <text evidence="2 7 8">In the C-terminal section; belongs to the purine/pyrimidine phosphoribosyltransferase family.</text>
</comment>
<evidence type="ECO:0000256" key="11">
    <source>
        <dbReference type="PIRSR" id="PIRSR000485-3"/>
    </source>
</evidence>
<dbReference type="NCBIfam" id="TIGR01134">
    <property type="entry name" value="purF"/>
    <property type="match status" value="1"/>
</dbReference>
<proteinExistence type="inferred from homology"/>
<comment type="pathway">
    <text evidence="1 7 8">Purine metabolism; IMP biosynthesis via de novo pathway; N(1)-(5-phospho-D-ribosyl)glycinamide from 5-phospho-alpha-D-ribose 1-diphosphate: step 1/2.</text>
</comment>
<keyword evidence="4 7" id="KW-0808">Transferase</keyword>
<evidence type="ECO:0000256" key="10">
    <source>
        <dbReference type="PIRSR" id="PIRSR000485-2"/>
    </source>
</evidence>
<feature type="binding site" evidence="7 11">
    <location>
        <position position="448"/>
    </location>
    <ligand>
        <name>[4Fe-4S] cluster</name>
        <dbReference type="ChEBI" id="CHEBI:49883"/>
    </ligand>
</feature>
<name>A0A412AY51_9FIRM</name>
<comment type="caution">
    <text evidence="13">The sequence shown here is derived from an EMBL/GenBank/DDBJ whole genome shotgun (WGS) entry which is preliminary data.</text>
</comment>
<keyword evidence="6 7" id="KW-0315">Glutamine amidotransferase</keyword>
<reference evidence="13 14" key="1">
    <citation type="submission" date="2018-08" db="EMBL/GenBank/DDBJ databases">
        <title>A genome reference for cultivated species of the human gut microbiota.</title>
        <authorList>
            <person name="Zou Y."/>
            <person name="Xue W."/>
            <person name="Luo G."/>
        </authorList>
    </citation>
    <scope>NUCLEOTIDE SEQUENCE [LARGE SCALE GENOMIC DNA]</scope>
    <source>
        <strain evidence="13 14">AF28-26</strain>
    </source>
</reference>
<dbReference type="Pfam" id="PF00156">
    <property type="entry name" value="Pribosyltran"/>
    <property type="match status" value="1"/>
</dbReference>
<evidence type="ECO:0000256" key="6">
    <source>
        <dbReference type="ARBA" id="ARBA00022962"/>
    </source>
</evidence>
<evidence type="ECO:0000256" key="8">
    <source>
        <dbReference type="PIRNR" id="PIRNR000485"/>
    </source>
</evidence>
<feature type="binding site" evidence="7 11">
    <location>
        <position position="248"/>
    </location>
    <ligand>
        <name>[4Fe-4S] cluster</name>
        <dbReference type="ChEBI" id="CHEBI:49883"/>
    </ligand>
</feature>
<comment type="cofactor">
    <cofactor evidence="7 10">
        <name>Mg(2+)</name>
        <dbReference type="ChEBI" id="CHEBI:18420"/>
    </cofactor>
    <text evidence="7 10">Binds 1 Mg(2+) ion per subunit.</text>
</comment>
<dbReference type="CDD" id="cd06223">
    <property type="entry name" value="PRTases_typeI"/>
    <property type="match status" value="1"/>
</dbReference>
<organism evidence="13 14">
    <name type="scientific">[Clostridium] leptum</name>
    <dbReference type="NCBI Taxonomy" id="1535"/>
    <lineage>
        <taxon>Bacteria</taxon>
        <taxon>Bacillati</taxon>
        <taxon>Bacillota</taxon>
        <taxon>Clostridia</taxon>
        <taxon>Eubacteriales</taxon>
        <taxon>Oscillospiraceae</taxon>
        <taxon>Oscillospiraceae incertae sedis</taxon>
    </lineage>
</organism>
<feature type="binding site" evidence="7 10">
    <location>
        <position position="358"/>
    </location>
    <ligand>
        <name>Mg(2+)</name>
        <dbReference type="ChEBI" id="CHEBI:18420"/>
    </ligand>
</feature>
<feature type="domain" description="Glutamine amidotransferase type-2" evidence="12">
    <location>
        <begin position="9"/>
        <end position="232"/>
    </location>
</feature>
<dbReference type="InterPro" id="IPR000836">
    <property type="entry name" value="PRTase_dom"/>
</dbReference>
<dbReference type="GO" id="GO:0004044">
    <property type="term" value="F:amidophosphoribosyltransferase activity"/>
    <property type="evidence" value="ECO:0007669"/>
    <property type="project" value="UniProtKB-UniRule"/>
</dbReference>
<keyword evidence="7 10" id="KW-0479">Metal-binding</keyword>
<dbReference type="InterPro" id="IPR005854">
    <property type="entry name" value="PurF"/>
</dbReference>
<evidence type="ECO:0000256" key="2">
    <source>
        <dbReference type="ARBA" id="ARBA00010138"/>
    </source>
</evidence>
<feature type="binding site" evidence="7 10">
    <location>
        <position position="357"/>
    </location>
    <ligand>
        <name>Mg(2+)</name>
        <dbReference type="ChEBI" id="CHEBI:18420"/>
    </ligand>
</feature>
<comment type="cofactor">
    <cofactor evidence="7 11">
        <name>[4Fe-4S] cluster</name>
        <dbReference type="ChEBI" id="CHEBI:49883"/>
    </cofactor>
    <text evidence="7 11">Binds 1 [4Fe-4S] cluster per subunit.</text>
</comment>
<evidence type="ECO:0000313" key="14">
    <source>
        <dbReference type="Proteomes" id="UP000284751"/>
    </source>
</evidence>
<dbReference type="Pfam" id="PF13522">
    <property type="entry name" value="GATase_6"/>
    <property type="match status" value="1"/>
</dbReference>
<dbReference type="EC" id="2.4.2.14" evidence="7"/>
<dbReference type="AlphaFoldDB" id="A0A412AY51"/>
<sequence length="472" mass="51797">MLGKPHEECGLFGIYNQDDLDVAEKTYLALYALQHRGQASAGIAVNQNGKISFHKDVGMVPEVFHESGLEELGQGQMAVGHVRDASNDKRDRVSAQPLSMRYVKGPLVIAHNGALSNFSKVREELEEGGAIFQTTTDAEMIAYTIARQRLNTGTIEQAVELAMDKLEGAYSLIIMTPGKLVGARDPQGFRPLALGKCGNSYMLASESCAFDSIGGEFIRDVEPGEIIVINREGLKSVKAKRGRKSSLCIFEYVYFSRPDSIVDGVSVNIARQEAGKILAREHPVEADMVCGVPDSGLDAALGFSQVSGIPFGYGLLKNKYTGRAFVYGKRELVENSVRVKMTALKESVRGKRLVLIDDSIVSGGTSAYIVKILREAGAREVHMRVSSPPFLYPCYFGTDISSKNNLIAREMDLEQIRRHLDVDSLGYLSIEGVRSIARNSRLGICDACFSGNYPIPVSKEHREDKFSKKLEK</sequence>
<accession>A0A412AY51</accession>
<dbReference type="InterPro" id="IPR029055">
    <property type="entry name" value="Ntn_hydrolases_N"/>
</dbReference>
<gene>
    <name evidence="7" type="primary">purF</name>
    <name evidence="13" type="ORF">DWY99_05735</name>
</gene>
<dbReference type="GO" id="GO:0051539">
    <property type="term" value="F:4 iron, 4 sulfur cluster binding"/>
    <property type="evidence" value="ECO:0007669"/>
    <property type="project" value="UniProtKB-KW"/>
</dbReference>
<evidence type="ECO:0000313" key="13">
    <source>
        <dbReference type="EMBL" id="RGQ41810.1"/>
    </source>
</evidence>
<dbReference type="InterPro" id="IPR029057">
    <property type="entry name" value="PRTase-like"/>
</dbReference>
<evidence type="ECO:0000256" key="5">
    <source>
        <dbReference type="ARBA" id="ARBA00022755"/>
    </source>
</evidence>
<dbReference type="PANTHER" id="PTHR11907">
    <property type="entry name" value="AMIDOPHOSPHORIBOSYLTRANSFERASE"/>
    <property type="match status" value="1"/>
</dbReference>
<dbReference type="Gene3D" id="3.60.20.10">
    <property type="entry name" value="Glutamine Phosphoribosylpyrophosphate, subunit 1, domain 1"/>
    <property type="match status" value="1"/>
</dbReference>
<keyword evidence="7 11" id="KW-0411">Iron-sulfur</keyword>
<dbReference type="PIRSF" id="PIRSF000485">
    <property type="entry name" value="Amd_phspho_trans"/>
    <property type="match status" value="1"/>
</dbReference>
<keyword evidence="3 7" id="KW-0328">Glycosyltransferase</keyword>
<evidence type="ECO:0000259" key="12">
    <source>
        <dbReference type="PROSITE" id="PS51278"/>
    </source>
</evidence>
<evidence type="ECO:0000256" key="4">
    <source>
        <dbReference type="ARBA" id="ARBA00022679"/>
    </source>
</evidence>
<dbReference type="UniPathway" id="UPA00074">
    <property type="reaction ID" value="UER00124"/>
</dbReference>
<keyword evidence="7 11" id="KW-0408">Iron</keyword>
<feature type="binding site" evidence="7 11">
    <location>
        <position position="394"/>
    </location>
    <ligand>
        <name>[4Fe-4S] cluster</name>
        <dbReference type="ChEBI" id="CHEBI:49883"/>
    </ligand>
</feature>
<dbReference type="Proteomes" id="UP000284751">
    <property type="component" value="Unassembled WGS sequence"/>
</dbReference>